<gene>
    <name evidence="2" type="ORF">LBU54_06940</name>
</gene>
<dbReference type="EMBL" id="JAIUJR010000003">
    <property type="protein sequence ID" value="MCA0132316.1"/>
    <property type="molecule type" value="Genomic_DNA"/>
</dbReference>
<feature type="transmembrane region" description="Helical" evidence="1">
    <location>
        <begin position="20"/>
        <end position="41"/>
    </location>
</feature>
<keyword evidence="1" id="KW-0472">Membrane</keyword>
<organism evidence="2 3">
    <name type="scientific">Winogradskyella alexanderae</name>
    <dbReference type="NCBI Taxonomy" id="2877123"/>
    <lineage>
        <taxon>Bacteria</taxon>
        <taxon>Pseudomonadati</taxon>
        <taxon>Bacteroidota</taxon>
        <taxon>Flavobacteriia</taxon>
        <taxon>Flavobacteriales</taxon>
        <taxon>Flavobacteriaceae</taxon>
        <taxon>Winogradskyella</taxon>
    </lineage>
</organism>
<accession>A0ABS7XQN2</accession>
<reference evidence="3" key="1">
    <citation type="submission" date="2023-07" db="EMBL/GenBank/DDBJ databases">
        <authorList>
            <person name="Yue Y."/>
        </authorList>
    </citation>
    <scope>NUCLEOTIDE SEQUENCE [LARGE SCALE GENOMIC DNA]</scope>
    <source>
        <strain evidence="3">D23</strain>
    </source>
</reference>
<dbReference type="RefSeq" id="WP_224527678.1">
    <property type="nucleotide sequence ID" value="NZ_JAIUJR010000003.1"/>
</dbReference>
<evidence type="ECO:0000313" key="2">
    <source>
        <dbReference type="EMBL" id="MCA0132316.1"/>
    </source>
</evidence>
<name>A0ABS7XQN2_9FLAO</name>
<feature type="transmembrane region" description="Helical" evidence="1">
    <location>
        <begin position="53"/>
        <end position="73"/>
    </location>
</feature>
<keyword evidence="1" id="KW-1133">Transmembrane helix</keyword>
<protein>
    <submittedName>
        <fullName evidence="2">Uncharacterized protein</fullName>
    </submittedName>
</protein>
<proteinExistence type="predicted"/>
<keyword evidence="3" id="KW-1185">Reference proteome</keyword>
<dbReference type="Proteomes" id="UP001198901">
    <property type="component" value="Unassembled WGS sequence"/>
</dbReference>
<feature type="transmembrane region" description="Helical" evidence="1">
    <location>
        <begin position="85"/>
        <end position="108"/>
    </location>
</feature>
<sequence length="118" mass="13581">MKTKTLLQLLPELYLVVATIYYWILTANLFNPFAIIFLALLTYQLFYKKSVSGIVIASVLIFVNLYLVLALLSELSEFTKPNDNYTQLIIYGSLFIGLNLIAGSFMLWKYLKPSIEER</sequence>
<evidence type="ECO:0000256" key="1">
    <source>
        <dbReference type="SAM" id="Phobius"/>
    </source>
</evidence>
<evidence type="ECO:0000313" key="3">
    <source>
        <dbReference type="Proteomes" id="UP001198901"/>
    </source>
</evidence>
<comment type="caution">
    <text evidence="2">The sequence shown here is derived from an EMBL/GenBank/DDBJ whole genome shotgun (WGS) entry which is preliminary data.</text>
</comment>
<keyword evidence="1" id="KW-0812">Transmembrane</keyword>